<keyword evidence="2 7" id="KW-0349">Heme</keyword>
<keyword evidence="3 7" id="KW-0479">Metal-binding</keyword>
<dbReference type="AlphaFoldDB" id="A0A0D6AWU6"/>
<evidence type="ECO:0000256" key="5">
    <source>
        <dbReference type="ARBA" id="ARBA00023002"/>
    </source>
</evidence>
<dbReference type="GO" id="GO:0046872">
    <property type="term" value="F:metal ion binding"/>
    <property type="evidence" value="ECO:0007669"/>
    <property type="project" value="UniProtKB-KW"/>
</dbReference>
<dbReference type="SUPFAM" id="SSF46626">
    <property type="entry name" value="Cytochrome c"/>
    <property type="match status" value="2"/>
</dbReference>
<dbReference type="GO" id="GO:0020037">
    <property type="term" value="F:heme binding"/>
    <property type="evidence" value="ECO:0007669"/>
    <property type="project" value="InterPro"/>
</dbReference>
<dbReference type="EMBL" id="AP014800">
    <property type="protein sequence ID" value="BAQ67332.1"/>
    <property type="molecule type" value="Genomic_DNA"/>
</dbReference>
<evidence type="ECO:0000259" key="8">
    <source>
        <dbReference type="PROSITE" id="PS51007"/>
    </source>
</evidence>
<dbReference type="KEGG" id="rsu:NHU_00161"/>
<evidence type="ECO:0000313" key="9">
    <source>
        <dbReference type="EMBL" id="BAQ67332.1"/>
    </source>
</evidence>
<dbReference type="GO" id="GO:0009055">
    <property type="term" value="F:electron transfer activity"/>
    <property type="evidence" value="ECO:0007669"/>
    <property type="project" value="InterPro"/>
</dbReference>
<name>A0A0D6AWU6_RHOSU</name>
<keyword evidence="5" id="KW-0560">Oxidoreductase</keyword>
<proteinExistence type="predicted"/>
<dbReference type="GO" id="GO:0004130">
    <property type="term" value="F:cytochrome-c peroxidase activity"/>
    <property type="evidence" value="ECO:0007669"/>
    <property type="project" value="TreeGrafter"/>
</dbReference>
<dbReference type="Gene3D" id="1.10.760.10">
    <property type="entry name" value="Cytochrome c-like domain"/>
    <property type="match status" value="2"/>
</dbReference>
<dbReference type="PROSITE" id="PS51007">
    <property type="entry name" value="CYTC"/>
    <property type="match status" value="1"/>
</dbReference>
<dbReference type="eggNOG" id="COG1858">
    <property type="taxonomic scope" value="Bacteria"/>
</dbReference>
<dbReference type="PANTHER" id="PTHR30600:SF10">
    <property type="entry name" value="BLL6722 PROTEIN"/>
    <property type="match status" value="1"/>
</dbReference>
<sequence>MSARPIAGRALRLGLCLAAVGLALAVMTAPLRLGPEDLRAAYAGPPETWPRPEIDPGVDYVELAPRALPSRPVPGSPAAARRALGQALFVDPALSASGQIACESCHNPRLGWGDGLPRSKGHDRQEGRRNAPALHVAGAGLPLFWDGRAETLEAQALGPLGNPLEMANADLGAIAPRLAGRAEYAPMFRAAFGSQEVTLERIVAALAEFQKYLDRPTRLDRFLSGDRRALSDLELRGLHLFRTRARCANCHFGPLLSDGQFHDLGLSYLGRRFEDLGRYAVTGLPGDAGRFRTPSLRHVSDTAPYMHNGLFPHLPGLIRLYAIGGGRSARLPADPDAVETGAATASPLLRRLDLDESDVEALAAFLGAV</sequence>
<keyword evidence="9" id="KW-0575">Peroxidase</keyword>
<evidence type="ECO:0000256" key="3">
    <source>
        <dbReference type="ARBA" id="ARBA00022723"/>
    </source>
</evidence>
<organism evidence="9 10">
    <name type="scientific">Rhodovulum sulfidophilum</name>
    <name type="common">Rhodobacter sulfidophilus</name>
    <dbReference type="NCBI Taxonomy" id="35806"/>
    <lineage>
        <taxon>Bacteria</taxon>
        <taxon>Pseudomonadati</taxon>
        <taxon>Pseudomonadota</taxon>
        <taxon>Alphaproteobacteria</taxon>
        <taxon>Rhodobacterales</taxon>
        <taxon>Paracoccaceae</taxon>
        <taxon>Rhodovulum</taxon>
    </lineage>
</organism>
<dbReference type="InterPro" id="IPR009056">
    <property type="entry name" value="Cyt_c-like_dom"/>
</dbReference>
<dbReference type="InterPro" id="IPR004852">
    <property type="entry name" value="Di-haem_cyt_c_peroxidsae"/>
</dbReference>
<feature type="domain" description="Cytochrome c" evidence="8">
    <location>
        <begin position="232"/>
        <end position="369"/>
    </location>
</feature>
<dbReference type="PATRIC" id="fig|35806.4.peg.161"/>
<dbReference type="GO" id="GO:0030313">
    <property type="term" value="C:cell envelope"/>
    <property type="evidence" value="ECO:0007669"/>
    <property type="project" value="UniProtKB-SubCell"/>
</dbReference>
<evidence type="ECO:0000256" key="4">
    <source>
        <dbReference type="ARBA" id="ARBA00022729"/>
    </source>
</evidence>
<evidence type="ECO:0000256" key="1">
    <source>
        <dbReference type="ARBA" id="ARBA00004196"/>
    </source>
</evidence>
<reference evidence="9 10" key="1">
    <citation type="submission" date="2015-02" db="EMBL/GenBank/DDBJ databases">
        <title>Genome sequene of Rhodovulum sulfidophilum DSM 2351.</title>
        <authorList>
            <person name="Nagao N."/>
        </authorList>
    </citation>
    <scope>NUCLEOTIDE SEQUENCE [LARGE SCALE GENOMIC DNA]</scope>
    <source>
        <strain evidence="9 10">DSM 2351</strain>
    </source>
</reference>
<dbReference type="InterPro" id="IPR036909">
    <property type="entry name" value="Cyt_c-like_dom_sf"/>
</dbReference>
<dbReference type="Pfam" id="PF03150">
    <property type="entry name" value="CCP_MauG"/>
    <property type="match status" value="1"/>
</dbReference>
<evidence type="ECO:0000256" key="2">
    <source>
        <dbReference type="ARBA" id="ARBA00022617"/>
    </source>
</evidence>
<evidence type="ECO:0000256" key="6">
    <source>
        <dbReference type="ARBA" id="ARBA00023004"/>
    </source>
</evidence>
<gene>
    <name evidence="9" type="ORF">NHU_00161</name>
</gene>
<evidence type="ECO:0000313" key="10">
    <source>
        <dbReference type="Proteomes" id="UP000064912"/>
    </source>
</evidence>
<keyword evidence="4" id="KW-0732">Signal</keyword>
<protein>
    <submittedName>
        <fullName evidence="9">Di-heme cytochrome c peroxidase</fullName>
    </submittedName>
</protein>
<dbReference type="InterPro" id="IPR051395">
    <property type="entry name" value="Cytochrome_c_Peroxidase/MauG"/>
</dbReference>
<evidence type="ECO:0000256" key="7">
    <source>
        <dbReference type="PROSITE-ProRule" id="PRU00433"/>
    </source>
</evidence>
<keyword evidence="6 7" id="KW-0408">Iron</keyword>
<comment type="subcellular location">
    <subcellularLocation>
        <location evidence="1">Cell envelope</location>
    </subcellularLocation>
</comment>
<dbReference type="PANTHER" id="PTHR30600">
    <property type="entry name" value="CYTOCHROME C PEROXIDASE-RELATED"/>
    <property type="match status" value="1"/>
</dbReference>
<dbReference type="Proteomes" id="UP000064912">
    <property type="component" value="Chromosome"/>
</dbReference>
<accession>A0A0D6AWU6</accession>